<dbReference type="AlphaFoldDB" id="A0A6J4MQF6"/>
<dbReference type="PANTHER" id="PTHR37042:SF4">
    <property type="entry name" value="OUTER MEMBRANE PROTEIN RV1973"/>
    <property type="match status" value="1"/>
</dbReference>
<organism evidence="3">
    <name type="scientific">uncultured Nocardioides sp</name>
    <dbReference type="NCBI Taxonomy" id="198441"/>
    <lineage>
        <taxon>Bacteria</taxon>
        <taxon>Bacillati</taxon>
        <taxon>Actinomycetota</taxon>
        <taxon>Actinomycetes</taxon>
        <taxon>Propionibacteriales</taxon>
        <taxon>Nocardioidaceae</taxon>
        <taxon>Nocardioides</taxon>
        <taxon>environmental samples</taxon>
    </lineage>
</organism>
<dbReference type="PANTHER" id="PTHR37042">
    <property type="entry name" value="OUTER MEMBRANE PROTEIN RV1973"/>
    <property type="match status" value="1"/>
</dbReference>
<evidence type="ECO:0000313" key="3">
    <source>
        <dbReference type="EMBL" id="CAA9366088.1"/>
    </source>
</evidence>
<keyword evidence="2" id="KW-0472">Membrane</keyword>
<comment type="subcellular location">
    <subcellularLocation>
        <location evidence="1">Membrane</location>
    </subcellularLocation>
</comment>
<accession>A0A6J4MQF6</accession>
<evidence type="ECO:0008006" key="4">
    <source>
        <dbReference type="Google" id="ProtNLM"/>
    </source>
</evidence>
<dbReference type="EMBL" id="CADCUM010000001">
    <property type="protein sequence ID" value="CAA9366088.1"/>
    <property type="molecule type" value="Genomic_DNA"/>
</dbReference>
<proteinExistence type="predicted"/>
<sequence>MPSWWLRALTGVLVLLVVVTGVAVVVVEDGRDRAVGALTPWRIDSDRTTQHQEVAAAAEDLALAFLSVDHRDMDTLVDTVLAGATGEFASDYAAQRDRLVREARRARAVSVAEVVAVGVVEQDADTATVLVAADTVVQNRSTGNEGVARYYRLRLELVRDGERWLTEDVEFVR</sequence>
<evidence type="ECO:0000256" key="2">
    <source>
        <dbReference type="ARBA" id="ARBA00023136"/>
    </source>
</evidence>
<reference evidence="3" key="1">
    <citation type="submission" date="2020-02" db="EMBL/GenBank/DDBJ databases">
        <authorList>
            <person name="Meier V. D."/>
        </authorList>
    </citation>
    <scope>NUCLEOTIDE SEQUENCE</scope>
    <source>
        <strain evidence="3">AVDCRST_MAG32</strain>
    </source>
</reference>
<protein>
    <recommendedName>
        <fullName evidence="4">Mce-associated membrane protein</fullName>
    </recommendedName>
</protein>
<gene>
    <name evidence="3" type="ORF">AVDCRST_MAG32-53</name>
</gene>
<dbReference type="GO" id="GO:0016020">
    <property type="term" value="C:membrane"/>
    <property type="evidence" value="ECO:0007669"/>
    <property type="project" value="UniProtKB-SubCell"/>
</dbReference>
<evidence type="ECO:0000256" key="1">
    <source>
        <dbReference type="ARBA" id="ARBA00004370"/>
    </source>
</evidence>
<name>A0A6J4MQF6_9ACTN</name>